<keyword evidence="1" id="KW-0812">Transmembrane</keyword>
<dbReference type="AlphaFoldDB" id="D9SH63"/>
<dbReference type="eggNOG" id="COG5652">
    <property type="taxonomic scope" value="Bacteria"/>
</dbReference>
<feature type="transmembrane region" description="Helical" evidence="1">
    <location>
        <begin position="6"/>
        <end position="24"/>
    </location>
</feature>
<feature type="domain" description="VanZ-like" evidence="2">
    <location>
        <begin position="37"/>
        <end position="105"/>
    </location>
</feature>
<keyword evidence="1" id="KW-1133">Transmembrane helix</keyword>
<name>D9SH63_GALCS</name>
<dbReference type="PANTHER" id="PTHR28008:SF1">
    <property type="entry name" value="DOMAIN PROTEIN, PUTATIVE (AFU_ORTHOLOGUE AFUA_3G10980)-RELATED"/>
    <property type="match status" value="1"/>
</dbReference>
<dbReference type="STRING" id="395494.Galf_1850"/>
<sequence length="121" mass="13504">MLIYTRLWASVGWVLVLLVVYLSLMPNPPAPMAFDHVDKLEHALAYALLSFWFCHLYGRLRVIIALVGLGIALEYVQGWTGYRSFDVLDMLADGVGVLSGALLVLTPLGQLLCCIERRLAR</sequence>
<dbReference type="Proteomes" id="UP000001235">
    <property type="component" value="Chromosome"/>
</dbReference>
<accession>D9SH63</accession>
<keyword evidence="1" id="KW-0472">Membrane</keyword>
<evidence type="ECO:0000313" key="4">
    <source>
        <dbReference type="Proteomes" id="UP000001235"/>
    </source>
</evidence>
<dbReference type="PANTHER" id="PTHR28008">
    <property type="entry name" value="DOMAIN PROTEIN, PUTATIVE (AFU_ORTHOLOGUE AFUA_3G10980)-RELATED"/>
    <property type="match status" value="1"/>
</dbReference>
<feature type="transmembrane region" description="Helical" evidence="1">
    <location>
        <begin position="91"/>
        <end position="115"/>
    </location>
</feature>
<dbReference type="HOGENOM" id="CLU_096028_3_0_4"/>
<keyword evidence="4" id="KW-1185">Reference proteome</keyword>
<evidence type="ECO:0000313" key="3">
    <source>
        <dbReference type="EMBL" id="ADL55860.1"/>
    </source>
</evidence>
<evidence type="ECO:0000259" key="2">
    <source>
        <dbReference type="Pfam" id="PF04892"/>
    </source>
</evidence>
<dbReference type="RefSeq" id="WP_013293794.1">
    <property type="nucleotide sequence ID" value="NC_014394.1"/>
</dbReference>
<dbReference type="NCBIfam" id="NF037970">
    <property type="entry name" value="vanZ_1"/>
    <property type="match status" value="1"/>
</dbReference>
<feature type="transmembrane region" description="Helical" evidence="1">
    <location>
        <begin position="44"/>
        <end position="71"/>
    </location>
</feature>
<dbReference type="Pfam" id="PF04892">
    <property type="entry name" value="VanZ"/>
    <property type="match status" value="1"/>
</dbReference>
<proteinExistence type="predicted"/>
<dbReference type="EMBL" id="CP002159">
    <property type="protein sequence ID" value="ADL55860.1"/>
    <property type="molecule type" value="Genomic_DNA"/>
</dbReference>
<dbReference type="OrthoDB" id="5568182at2"/>
<protein>
    <submittedName>
        <fullName evidence="3">VanZ family protein</fullName>
    </submittedName>
</protein>
<dbReference type="InterPro" id="IPR006976">
    <property type="entry name" value="VanZ-like"/>
</dbReference>
<evidence type="ECO:0000256" key="1">
    <source>
        <dbReference type="SAM" id="Phobius"/>
    </source>
</evidence>
<dbReference type="KEGG" id="gca:Galf_1850"/>
<organism evidence="3 4">
    <name type="scientific">Gallionella capsiferriformans (strain ES-2)</name>
    <name type="common">Gallionella ferruginea capsiferriformans (strain ES-2)</name>
    <dbReference type="NCBI Taxonomy" id="395494"/>
    <lineage>
        <taxon>Bacteria</taxon>
        <taxon>Pseudomonadati</taxon>
        <taxon>Pseudomonadota</taxon>
        <taxon>Betaproteobacteria</taxon>
        <taxon>Nitrosomonadales</taxon>
        <taxon>Gallionellaceae</taxon>
        <taxon>Gallionella</taxon>
    </lineage>
</organism>
<reference evidence="3 4" key="1">
    <citation type="submission" date="2010-08" db="EMBL/GenBank/DDBJ databases">
        <title>Complete sequence of Gallionella capsiferriformans ES-2.</title>
        <authorList>
            <consortium name="US DOE Joint Genome Institute"/>
            <person name="Lucas S."/>
            <person name="Copeland A."/>
            <person name="Lapidus A."/>
            <person name="Cheng J.-F."/>
            <person name="Bruce D."/>
            <person name="Goodwin L."/>
            <person name="Pitluck S."/>
            <person name="Chertkov O."/>
            <person name="Davenport K.W."/>
            <person name="Detter J.C."/>
            <person name="Han C."/>
            <person name="Tapia R."/>
            <person name="Land M."/>
            <person name="Hauser L."/>
            <person name="Chang Y.-J."/>
            <person name="Jeffries C."/>
            <person name="Kyrpides N."/>
            <person name="Ivanova N."/>
            <person name="Mikhailova N."/>
            <person name="Shelobolina E.S."/>
            <person name="Picardal F."/>
            <person name="Roden E."/>
            <person name="Emerson D."/>
            <person name="Woyke T."/>
        </authorList>
    </citation>
    <scope>NUCLEOTIDE SEQUENCE [LARGE SCALE GENOMIC DNA]</scope>
    <source>
        <strain evidence="3 4">ES-2</strain>
    </source>
</reference>
<gene>
    <name evidence="3" type="ordered locus">Galf_1850</name>
</gene>